<dbReference type="Gene3D" id="3.40.50.1820">
    <property type="entry name" value="alpha/beta hydrolase"/>
    <property type="match status" value="1"/>
</dbReference>
<proteinExistence type="predicted"/>
<dbReference type="PANTHER" id="PTHR35602:SF3">
    <property type="entry name" value="ESTERASE YQIA"/>
    <property type="match status" value="1"/>
</dbReference>
<dbReference type="InterPro" id="IPR029058">
    <property type="entry name" value="AB_hydrolase_fold"/>
</dbReference>
<name>A0A4R1GDK3_9GAMM</name>
<evidence type="ECO:0008006" key="3">
    <source>
        <dbReference type="Google" id="ProtNLM"/>
    </source>
</evidence>
<dbReference type="RefSeq" id="WP_132295096.1">
    <property type="nucleotide sequence ID" value="NZ_SMFU01000010.1"/>
</dbReference>
<organism evidence="1 2">
    <name type="scientific">Marinobacterium mangrovicola</name>
    <dbReference type="NCBI Taxonomy" id="1476959"/>
    <lineage>
        <taxon>Bacteria</taxon>
        <taxon>Pseudomonadati</taxon>
        <taxon>Pseudomonadota</taxon>
        <taxon>Gammaproteobacteria</taxon>
        <taxon>Oceanospirillales</taxon>
        <taxon>Oceanospirillaceae</taxon>
        <taxon>Marinobacterium</taxon>
    </lineage>
</organism>
<dbReference type="Proteomes" id="UP000294546">
    <property type="component" value="Unassembled WGS sequence"/>
</dbReference>
<accession>A0A4R1GDK3</accession>
<dbReference type="OrthoDB" id="9814831at2"/>
<dbReference type="SUPFAM" id="SSF53474">
    <property type="entry name" value="alpha/beta-Hydrolases"/>
    <property type="match status" value="1"/>
</dbReference>
<comment type="caution">
    <text evidence="1">The sequence shown here is derived from an EMBL/GenBank/DDBJ whole genome shotgun (WGS) entry which is preliminary data.</text>
</comment>
<protein>
    <recommendedName>
        <fullName evidence="3">Esterase</fullName>
    </recommendedName>
</protein>
<evidence type="ECO:0000313" key="2">
    <source>
        <dbReference type="Proteomes" id="UP000294546"/>
    </source>
</evidence>
<evidence type="ECO:0000313" key="1">
    <source>
        <dbReference type="EMBL" id="TCK04953.1"/>
    </source>
</evidence>
<dbReference type="Pfam" id="PF05728">
    <property type="entry name" value="UPF0227"/>
    <property type="match status" value="1"/>
</dbReference>
<gene>
    <name evidence="1" type="ORF">CLV83_3403</name>
</gene>
<dbReference type="PANTHER" id="PTHR35602">
    <property type="entry name" value="ESTERASE YQIA-RELATED"/>
    <property type="match status" value="1"/>
</dbReference>
<dbReference type="EMBL" id="SMFU01000010">
    <property type="protein sequence ID" value="TCK04953.1"/>
    <property type="molecule type" value="Genomic_DNA"/>
</dbReference>
<dbReference type="InterPro" id="IPR008886">
    <property type="entry name" value="UPF0227/Esterase_YqiA"/>
</dbReference>
<sequence>MADPVYIYVHGFNSSPASWKAQVFQQALENLGLAERFRCPALSHWPERAMEQLGQELEQCAGEQVVLVGSSLGGYYSSYLVEKALARGESLSAVLINPAVRPYDLLRDWLGSTSNLYTNEEYELTDEHLRQLLALDSSAPVDPSRYLLLVQTADETLDYRQAVDKYRGSPQFVQPGGSHGFDRFEQLIPAIFAFADGRIELPEPTPLPASAD</sequence>
<reference evidence="1 2" key="1">
    <citation type="submission" date="2019-03" db="EMBL/GenBank/DDBJ databases">
        <title>Genomic Encyclopedia of Archaeal and Bacterial Type Strains, Phase II (KMG-II): from individual species to whole genera.</title>
        <authorList>
            <person name="Goeker M."/>
        </authorList>
    </citation>
    <scope>NUCLEOTIDE SEQUENCE [LARGE SCALE GENOMIC DNA]</scope>
    <source>
        <strain evidence="1 2">DSM 27697</strain>
    </source>
</reference>
<dbReference type="AlphaFoldDB" id="A0A4R1GDK3"/>
<keyword evidence="2" id="KW-1185">Reference proteome</keyword>